<dbReference type="RefSeq" id="WP_214175236.1">
    <property type="nucleotide sequence ID" value="NZ_JAHCVK010000003.1"/>
</dbReference>
<evidence type="ECO:0000256" key="1">
    <source>
        <dbReference type="ARBA" id="ARBA00022801"/>
    </source>
</evidence>
<feature type="short sequence motif" description="DGA/G" evidence="4">
    <location>
        <begin position="184"/>
        <end position="186"/>
    </location>
</feature>
<comment type="caution">
    <text evidence="4">Lacks conserved residue(s) required for the propagation of feature annotation.</text>
</comment>
<keyword evidence="1 4" id="KW-0378">Hydrolase</keyword>
<keyword evidence="3 4" id="KW-0443">Lipid metabolism</keyword>
<dbReference type="EMBL" id="JAHCVK010000003">
    <property type="protein sequence ID" value="MBT0653229.1"/>
    <property type="molecule type" value="Genomic_DNA"/>
</dbReference>
<dbReference type="SUPFAM" id="SSF52151">
    <property type="entry name" value="FabD/lysophospholipase-like"/>
    <property type="match status" value="1"/>
</dbReference>
<name>A0ABS5SCX6_9BACT</name>
<dbReference type="InterPro" id="IPR016035">
    <property type="entry name" value="Acyl_Trfase/lysoPLipase"/>
</dbReference>
<dbReference type="CDD" id="cd07205">
    <property type="entry name" value="Pat_PNPLA6_PNPLA7_NTE1_like"/>
    <property type="match status" value="1"/>
</dbReference>
<evidence type="ECO:0000259" key="6">
    <source>
        <dbReference type="PROSITE" id="PS51635"/>
    </source>
</evidence>
<dbReference type="PANTHER" id="PTHR14226">
    <property type="entry name" value="NEUROPATHY TARGET ESTERASE/SWISS CHEESE D.MELANOGASTER"/>
    <property type="match status" value="1"/>
</dbReference>
<proteinExistence type="predicted"/>
<evidence type="ECO:0000256" key="2">
    <source>
        <dbReference type="ARBA" id="ARBA00022963"/>
    </source>
</evidence>
<keyword evidence="5" id="KW-0732">Signal</keyword>
<reference evidence="7 8" key="1">
    <citation type="submission" date="2021-05" db="EMBL/GenBank/DDBJ databases">
        <title>The draft genome of Geobacter luticola JCM 17780.</title>
        <authorList>
            <person name="Xu Z."/>
            <person name="Masuda Y."/>
            <person name="Itoh H."/>
            <person name="Senoo K."/>
        </authorList>
    </citation>
    <scope>NUCLEOTIDE SEQUENCE [LARGE SCALE GENOMIC DNA]</scope>
    <source>
        <strain evidence="7 8">JCM 17780</strain>
    </source>
</reference>
<feature type="chain" id="PRO_5046464991" evidence="5">
    <location>
        <begin position="24"/>
        <end position="295"/>
    </location>
</feature>
<evidence type="ECO:0000256" key="4">
    <source>
        <dbReference type="PROSITE-ProRule" id="PRU01161"/>
    </source>
</evidence>
<feature type="short sequence motif" description="GXSXG" evidence="4">
    <location>
        <begin position="70"/>
        <end position="74"/>
    </location>
</feature>
<dbReference type="Gene3D" id="3.40.1090.10">
    <property type="entry name" value="Cytosolic phospholipase A2 catalytic domain"/>
    <property type="match status" value="2"/>
</dbReference>
<dbReference type="PROSITE" id="PS51635">
    <property type="entry name" value="PNPLA"/>
    <property type="match status" value="1"/>
</dbReference>
<feature type="active site" description="Proton acceptor" evidence="4">
    <location>
        <position position="184"/>
    </location>
</feature>
<keyword evidence="2 4" id="KW-0442">Lipid degradation</keyword>
<evidence type="ECO:0000256" key="5">
    <source>
        <dbReference type="SAM" id="SignalP"/>
    </source>
</evidence>
<feature type="domain" description="PNPLA" evidence="6">
    <location>
        <begin position="39"/>
        <end position="197"/>
    </location>
</feature>
<dbReference type="InterPro" id="IPR050301">
    <property type="entry name" value="NTE"/>
</dbReference>
<dbReference type="Pfam" id="PF01734">
    <property type="entry name" value="Patatin"/>
    <property type="match status" value="1"/>
</dbReference>
<feature type="active site" description="Nucleophile" evidence="4">
    <location>
        <position position="72"/>
    </location>
</feature>
<sequence>MGNTSTLKLLVFIGLSMAISACATAPTPVPPARPAKVAVVLGAGAAKGFAHVGVLKVLEAQKVPIHMVVGTSAGSFVGSLYAYGYDAYALQRIALSLEKSDVAELIIPDNGFLKGDRLRNFINAKVNGAPLEKLKIPFHAVATNIKTGGQIVFNSGNTGMAVQASCSVPGIFQPARFSGTSYVDGGVVNPLAVDVARQYGADVVIAVDITSDIDSTIPTGIMETIMKSVEIMYNKISRIPITQADVVVKPSVGFVGSADFSRRNEAIMEGERAAMAAMPAINGILAKLRQEGRLP</sequence>
<dbReference type="InterPro" id="IPR002641">
    <property type="entry name" value="PNPLA_dom"/>
</dbReference>
<evidence type="ECO:0000313" key="7">
    <source>
        <dbReference type="EMBL" id="MBT0653229.1"/>
    </source>
</evidence>
<gene>
    <name evidence="7" type="ORF">KI810_09190</name>
</gene>
<keyword evidence="8" id="KW-1185">Reference proteome</keyword>
<organism evidence="7 8">
    <name type="scientific">Geomobilimonas luticola</name>
    <dbReference type="NCBI Taxonomy" id="1114878"/>
    <lineage>
        <taxon>Bacteria</taxon>
        <taxon>Pseudomonadati</taxon>
        <taxon>Thermodesulfobacteriota</taxon>
        <taxon>Desulfuromonadia</taxon>
        <taxon>Geobacterales</taxon>
        <taxon>Geobacteraceae</taxon>
        <taxon>Geomobilimonas</taxon>
    </lineage>
</organism>
<feature type="signal peptide" evidence="5">
    <location>
        <begin position="1"/>
        <end position="23"/>
    </location>
</feature>
<evidence type="ECO:0000256" key="3">
    <source>
        <dbReference type="ARBA" id="ARBA00023098"/>
    </source>
</evidence>
<comment type="caution">
    <text evidence="7">The sequence shown here is derived from an EMBL/GenBank/DDBJ whole genome shotgun (WGS) entry which is preliminary data.</text>
</comment>
<evidence type="ECO:0000313" key="8">
    <source>
        <dbReference type="Proteomes" id="UP000756860"/>
    </source>
</evidence>
<accession>A0ABS5SCX6</accession>
<protein>
    <submittedName>
        <fullName evidence="7">Patatin-like phospholipase family protein</fullName>
    </submittedName>
</protein>
<dbReference type="Proteomes" id="UP000756860">
    <property type="component" value="Unassembled WGS sequence"/>
</dbReference>
<dbReference type="PANTHER" id="PTHR14226:SF76">
    <property type="entry name" value="NTE FAMILY PROTEIN RSSA"/>
    <property type="match status" value="1"/>
</dbReference>